<dbReference type="GO" id="GO:0005886">
    <property type="term" value="C:plasma membrane"/>
    <property type="evidence" value="ECO:0007669"/>
    <property type="project" value="UniProtKB-SubCell"/>
</dbReference>
<feature type="transmembrane region" description="Helical" evidence="8">
    <location>
        <begin position="69"/>
        <end position="87"/>
    </location>
</feature>
<dbReference type="GO" id="GO:0008049">
    <property type="term" value="P:male courtship behavior"/>
    <property type="evidence" value="ECO:0007669"/>
    <property type="project" value="TreeGrafter"/>
</dbReference>
<dbReference type="EMBL" id="JAAOIC020000048">
    <property type="protein sequence ID" value="KAG8036777.1"/>
    <property type="molecule type" value="Genomic_DNA"/>
</dbReference>
<comment type="caution">
    <text evidence="9">The sequence shown here is derived from an EMBL/GenBank/DDBJ whole genome shotgun (WGS) entry which is preliminary data.</text>
</comment>
<gene>
    <name evidence="9" type="ORF">G9C98_004099</name>
</gene>
<evidence type="ECO:0000256" key="8">
    <source>
        <dbReference type="RuleBase" id="RU363108"/>
    </source>
</evidence>
<dbReference type="GO" id="GO:0007165">
    <property type="term" value="P:signal transduction"/>
    <property type="evidence" value="ECO:0007669"/>
    <property type="project" value="UniProtKB-KW"/>
</dbReference>
<comment type="subcellular location">
    <subcellularLocation>
        <location evidence="1 8">Cell membrane</location>
        <topology evidence="1 8">Multi-pass membrane protein</topology>
    </subcellularLocation>
</comment>
<feature type="transmembrane region" description="Helical" evidence="8">
    <location>
        <begin position="107"/>
        <end position="125"/>
    </location>
</feature>
<dbReference type="GO" id="GO:0007635">
    <property type="term" value="P:chemosensory behavior"/>
    <property type="evidence" value="ECO:0007669"/>
    <property type="project" value="TreeGrafter"/>
</dbReference>
<dbReference type="GO" id="GO:0030424">
    <property type="term" value="C:axon"/>
    <property type="evidence" value="ECO:0007669"/>
    <property type="project" value="TreeGrafter"/>
</dbReference>
<comment type="function">
    <text evidence="8">Gustatory receptor which mediates acceptance or avoidance behavior, depending on its substrates.</text>
</comment>
<keyword evidence="3 8" id="KW-0812">Transmembrane</keyword>
<name>A0A8J5QV89_9HYME</name>
<dbReference type="GO" id="GO:0050909">
    <property type="term" value="P:sensory perception of taste"/>
    <property type="evidence" value="ECO:0007669"/>
    <property type="project" value="InterPro"/>
</dbReference>
<dbReference type="GO" id="GO:0030425">
    <property type="term" value="C:dendrite"/>
    <property type="evidence" value="ECO:0007669"/>
    <property type="project" value="TreeGrafter"/>
</dbReference>
<feature type="transmembrane region" description="Helical" evidence="8">
    <location>
        <begin position="192"/>
        <end position="212"/>
    </location>
</feature>
<feature type="transmembrane region" description="Helical" evidence="8">
    <location>
        <begin position="386"/>
        <end position="406"/>
    </location>
</feature>
<reference evidence="9" key="1">
    <citation type="submission" date="2020-03" db="EMBL/GenBank/DDBJ databases">
        <authorList>
            <person name="Chebbi M.A."/>
            <person name="Drezen J.M."/>
        </authorList>
    </citation>
    <scope>NUCLEOTIDE SEQUENCE</scope>
    <source>
        <tissue evidence="9">Whole body</tissue>
    </source>
</reference>
<dbReference type="Proteomes" id="UP000729913">
    <property type="component" value="Unassembled WGS sequence"/>
</dbReference>
<evidence type="ECO:0000256" key="7">
    <source>
        <dbReference type="ARBA" id="ARBA00023224"/>
    </source>
</evidence>
<evidence type="ECO:0000256" key="5">
    <source>
        <dbReference type="ARBA" id="ARBA00023136"/>
    </source>
</evidence>
<evidence type="ECO:0000256" key="4">
    <source>
        <dbReference type="ARBA" id="ARBA00022989"/>
    </source>
</evidence>
<feature type="non-terminal residue" evidence="9">
    <location>
        <position position="412"/>
    </location>
</feature>
<evidence type="ECO:0000256" key="1">
    <source>
        <dbReference type="ARBA" id="ARBA00004651"/>
    </source>
</evidence>
<evidence type="ECO:0000256" key="6">
    <source>
        <dbReference type="ARBA" id="ARBA00023170"/>
    </source>
</evidence>
<evidence type="ECO:0000313" key="10">
    <source>
        <dbReference type="Proteomes" id="UP000729913"/>
    </source>
</evidence>
<feature type="transmembrane region" description="Helical" evidence="8">
    <location>
        <begin position="279"/>
        <end position="300"/>
    </location>
</feature>
<reference evidence="9" key="2">
    <citation type="submission" date="2021-04" db="EMBL/GenBank/DDBJ databases">
        <title>Genome-wide patterns of bracovirus chromosomal integration into multiple host tissues during parasitism.</title>
        <authorList>
            <person name="Chebbi M.A.C."/>
        </authorList>
    </citation>
    <scope>NUCLEOTIDE SEQUENCE</scope>
    <source>
        <tissue evidence="9">Whole body</tissue>
    </source>
</reference>
<dbReference type="GO" id="GO:0043025">
    <property type="term" value="C:neuronal cell body"/>
    <property type="evidence" value="ECO:0007669"/>
    <property type="project" value="TreeGrafter"/>
</dbReference>
<dbReference type="PANTHER" id="PTHR21143:SF104">
    <property type="entry name" value="GUSTATORY RECEPTOR 8A-RELATED"/>
    <property type="match status" value="1"/>
</dbReference>
<dbReference type="PANTHER" id="PTHR21143">
    <property type="entry name" value="INVERTEBRATE GUSTATORY RECEPTOR"/>
    <property type="match status" value="1"/>
</dbReference>
<feature type="transmembrane region" description="Helical" evidence="8">
    <location>
        <begin position="306"/>
        <end position="332"/>
    </location>
</feature>
<keyword evidence="2 8" id="KW-1003">Cell membrane</keyword>
<sequence length="412" mass="47471">IMELLNLKEKFSLYQYNLVCRRYFITIQYVFYKLIGLSPWVVDTSEILSKSLNHIGEINLCEISYVGSYYNLCIFFFIGLTNIYFELNSSLPHAQSDSILTPAFRARLKFIAILCINFIPLIYICRQKILIAVINRLKTTDQKLKKCAKYLSNKNNKHIYFIFMVKFLCSATSTSILLYHSNFSFVTLLLRIYPDLIGGWVMIQFSTLLKVINKRFKSINTTITKLENIVNDPNQIKVLSEKEVSFIHETEIIKHAYVGLCEVCDNVVDFYGLPLLISIIHYLTINIIRLYFIILSVLSIASYDRVIYICNGINFSLASFIFLILTSSVTAIMKESKKTLKVISLLVNRCPVDSKIEKQLTKFSSDISHFQVEFTACDVIPLDRRLLLMIVGTIASYLVIVVQFRINSPSNE</sequence>
<feature type="non-terminal residue" evidence="9">
    <location>
        <position position="1"/>
    </location>
</feature>
<dbReference type="Pfam" id="PF08395">
    <property type="entry name" value="7tm_7"/>
    <property type="match status" value="1"/>
</dbReference>
<keyword evidence="4 8" id="KW-1133">Transmembrane helix</keyword>
<evidence type="ECO:0000313" key="9">
    <source>
        <dbReference type="EMBL" id="KAG8036777.1"/>
    </source>
</evidence>
<feature type="transmembrane region" description="Helical" evidence="8">
    <location>
        <begin position="159"/>
        <end position="180"/>
    </location>
</feature>
<dbReference type="OrthoDB" id="6366728at2759"/>
<protein>
    <recommendedName>
        <fullName evidence="8">Gustatory receptor</fullName>
    </recommendedName>
</protein>
<evidence type="ECO:0000256" key="2">
    <source>
        <dbReference type="ARBA" id="ARBA00022475"/>
    </source>
</evidence>
<proteinExistence type="inferred from homology"/>
<comment type="similarity">
    <text evidence="8">Belongs to the insect chemoreceptor superfamily. Gustatory receptor (GR) family.</text>
</comment>
<dbReference type="AlphaFoldDB" id="A0A8J5QV89"/>
<dbReference type="InterPro" id="IPR013604">
    <property type="entry name" value="7TM_chemorcpt"/>
</dbReference>
<accession>A0A8J5QV89</accession>
<keyword evidence="10" id="KW-1185">Reference proteome</keyword>
<keyword evidence="6 8" id="KW-0675">Receptor</keyword>
<evidence type="ECO:0000256" key="3">
    <source>
        <dbReference type="ARBA" id="ARBA00022692"/>
    </source>
</evidence>
<organism evidence="9 10">
    <name type="scientific">Cotesia typhae</name>
    <dbReference type="NCBI Taxonomy" id="2053667"/>
    <lineage>
        <taxon>Eukaryota</taxon>
        <taxon>Metazoa</taxon>
        <taxon>Ecdysozoa</taxon>
        <taxon>Arthropoda</taxon>
        <taxon>Hexapoda</taxon>
        <taxon>Insecta</taxon>
        <taxon>Pterygota</taxon>
        <taxon>Neoptera</taxon>
        <taxon>Endopterygota</taxon>
        <taxon>Hymenoptera</taxon>
        <taxon>Apocrita</taxon>
        <taxon>Ichneumonoidea</taxon>
        <taxon>Braconidae</taxon>
        <taxon>Microgastrinae</taxon>
        <taxon>Cotesia</taxon>
    </lineage>
</organism>
<keyword evidence="5 8" id="KW-0472">Membrane</keyword>
<keyword evidence="7 8" id="KW-0807">Transducer</keyword>